<comment type="similarity">
    <text evidence="1">Belongs to the ATP-dependent AMP-binding enzyme family.</text>
</comment>
<accession>A0ABW5EUC5</accession>
<evidence type="ECO:0000256" key="3">
    <source>
        <dbReference type="ARBA" id="ARBA00022741"/>
    </source>
</evidence>
<dbReference type="RefSeq" id="WP_386849641.1">
    <property type="nucleotide sequence ID" value="NZ_JBHUIG010000028.1"/>
</dbReference>
<dbReference type="NCBIfam" id="NF002937">
    <property type="entry name" value="PRK03584.1"/>
    <property type="match status" value="1"/>
</dbReference>
<feature type="domain" description="Acetyl-coenzyme A synthetase N-terminal" evidence="6">
    <location>
        <begin position="29"/>
        <end position="86"/>
    </location>
</feature>
<dbReference type="PANTHER" id="PTHR42921:SF1">
    <property type="entry name" value="ACETOACETYL-COA SYNTHETASE"/>
    <property type="match status" value="1"/>
</dbReference>
<dbReference type="InterPro" id="IPR032387">
    <property type="entry name" value="ACAS_N"/>
</dbReference>
<dbReference type="InterPro" id="IPR042099">
    <property type="entry name" value="ANL_N_sf"/>
</dbReference>
<keyword evidence="4" id="KW-0067">ATP-binding</keyword>
<evidence type="ECO:0000256" key="2">
    <source>
        <dbReference type="ARBA" id="ARBA00022598"/>
    </source>
</evidence>
<dbReference type="Pfam" id="PF16177">
    <property type="entry name" value="ACAS_N"/>
    <property type="match status" value="1"/>
</dbReference>
<evidence type="ECO:0000313" key="8">
    <source>
        <dbReference type="Proteomes" id="UP001597287"/>
    </source>
</evidence>
<evidence type="ECO:0000259" key="5">
    <source>
        <dbReference type="Pfam" id="PF00501"/>
    </source>
</evidence>
<dbReference type="GO" id="GO:0030729">
    <property type="term" value="F:acetoacetate-CoA ligase activity"/>
    <property type="evidence" value="ECO:0007669"/>
    <property type="project" value="UniProtKB-EC"/>
</dbReference>
<dbReference type="EC" id="6.2.1.16" evidence="7"/>
<dbReference type="PANTHER" id="PTHR42921">
    <property type="entry name" value="ACETOACETYL-COA SYNTHETASE"/>
    <property type="match status" value="1"/>
</dbReference>
<gene>
    <name evidence="7" type="ORF">ACFSPV_23740</name>
</gene>
<dbReference type="InterPro" id="IPR045851">
    <property type="entry name" value="AMP-bd_C_sf"/>
</dbReference>
<dbReference type="Gene3D" id="3.40.50.12780">
    <property type="entry name" value="N-terminal domain of ligase-like"/>
    <property type="match status" value="1"/>
</dbReference>
<dbReference type="Proteomes" id="UP001597287">
    <property type="component" value="Unassembled WGS sequence"/>
</dbReference>
<organism evidence="7 8">
    <name type="scientific">Delftia deserti</name>
    <dbReference type="NCBI Taxonomy" id="1651218"/>
    <lineage>
        <taxon>Bacteria</taxon>
        <taxon>Pseudomonadati</taxon>
        <taxon>Pseudomonadota</taxon>
        <taxon>Betaproteobacteria</taxon>
        <taxon>Burkholderiales</taxon>
        <taxon>Comamonadaceae</taxon>
        <taxon>Delftia</taxon>
    </lineage>
</organism>
<dbReference type="SUPFAM" id="SSF56801">
    <property type="entry name" value="Acetyl-CoA synthetase-like"/>
    <property type="match status" value="1"/>
</dbReference>
<keyword evidence="8" id="KW-1185">Reference proteome</keyword>
<keyword evidence="2 7" id="KW-0436">Ligase</keyword>
<dbReference type="Pfam" id="PF00501">
    <property type="entry name" value="AMP-binding"/>
    <property type="match status" value="1"/>
</dbReference>
<evidence type="ECO:0000256" key="4">
    <source>
        <dbReference type="ARBA" id="ARBA00022840"/>
    </source>
</evidence>
<evidence type="ECO:0000313" key="7">
    <source>
        <dbReference type="EMBL" id="MFD2321707.1"/>
    </source>
</evidence>
<dbReference type="Gene3D" id="3.30.300.30">
    <property type="match status" value="1"/>
</dbReference>
<dbReference type="InterPro" id="IPR020845">
    <property type="entry name" value="AMP-binding_CS"/>
</dbReference>
<evidence type="ECO:0000259" key="6">
    <source>
        <dbReference type="Pfam" id="PF16177"/>
    </source>
</evidence>
<dbReference type="PROSITE" id="PS00455">
    <property type="entry name" value="AMP_BINDING"/>
    <property type="match status" value="1"/>
</dbReference>
<name>A0ABW5EUC5_9BURK</name>
<reference evidence="8" key="1">
    <citation type="journal article" date="2019" name="Int. J. Syst. Evol. Microbiol.">
        <title>The Global Catalogue of Microorganisms (GCM) 10K type strain sequencing project: providing services to taxonomists for standard genome sequencing and annotation.</title>
        <authorList>
            <consortium name="The Broad Institute Genomics Platform"/>
            <consortium name="The Broad Institute Genome Sequencing Center for Infectious Disease"/>
            <person name="Wu L."/>
            <person name="Ma J."/>
        </authorList>
    </citation>
    <scope>NUCLEOTIDE SEQUENCE [LARGE SCALE GENOMIC DNA]</scope>
    <source>
        <strain evidence="8">CCUG 62793</strain>
    </source>
</reference>
<keyword evidence="3" id="KW-0547">Nucleotide-binding</keyword>
<dbReference type="NCBIfam" id="TIGR01217">
    <property type="entry name" value="ac_ac_CoA_syn"/>
    <property type="match status" value="1"/>
</dbReference>
<proteinExistence type="inferred from homology"/>
<feature type="domain" description="AMP-dependent synthetase/ligase" evidence="5">
    <location>
        <begin position="96"/>
        <end position="468"/>
    </location>
</feature>
<dbReference type="EMBL" id="JBHUIG010000028">
    <property type="protein sequence ID" value="MFD2321707.1"/>
    <property type="molecule type" value="Genomic_DNA"/>
</dbReference>
<protein>
    <submittedName>
        <fullName evidence="7">Acetoacetate--CoA ligase</fullName>
        <ecNumber evidence="7">6.2.1.16</ecNumber>
    </submittedName>
</protein>
<evidence type="ECO:0000256" key="1">
    <source>
        <dbReference type="ARBA" id="ARBA00006432"/>
    </source>
</evidence>
<comment type="caution">
    <text evidence="7">The sequence shown here is derived from an EMBL/GenBank/DDBJ whole genome shotgun (WGS) entry which is preliminary data.</text>
</comment>
<dbReference type="InterPro" id="IPR005914">
    <property type="entry name" value="Acac_CoA_synth"/>
</dbReference>
<sequence length="648" mass="70974">MLWSPGEESLETCHLARFARRYGFDPSRYDELHRWSISDLDGFWNAVWEFGSVVGERGDTALVRRGDGEMFGARWYPQARLNFAENLLCGDDGRLAVIEFDESGLQRELTMGQLRAHVSMLQQGLRALGVGPGDVVGGILPNHLEALVALLAAASLGAVWVSCSPDFGAPGIVDRIGQVHPKVLFAADSYVYNGQRFEMADRLGQVLQGLHGLEHLVVLGDPGRIPCSQGVKVWSWRDVNLAQSGKVDFEKLPFAHPLYVMFTSGTTGLPKAIVHSAGGTLLQHRKEHLLHCDVQPGDVMSWYTNTAWMMYHWLISGLASQAAVVLYEGAAIVKRPQGDDPGNLWRMAQQAGITHFGTSPRYLAALAAADYEPGHRHDLGALRSVLSAGAPVQPEQFDWLYRAVKKDMLFASISGGTEIMGCLVLGSPLHPVRRGEITCKALGHAVDVVDGRGASVVGRKGDLVCTQPFPSAPLTFWGDDGDARYYAAYFKERPDIWTHGDLAEQTVRGSLVIYGRTDTTLKPGGVRIGTAEIYRVVEARPEIEDALVFGRPVDGDEEIILCVVMKAGIALDDALQRRILSDIRLQASPRHVPRRIFQVTAIPYTLNGKRVEGAARAMVSGQPVRNQGSLINPESLAQYAELMQREAV</sequence>
<dbReference type="InterPro" id="IPR000873">
    <property type="entry name" value="AMP-dep_synth/lig_dom"/>
</dbReference>